<proteinExistence type="predicted"/>
<feature type="domain" description="DUF2231" evidence="2">
    <location>
        <begin position="4"/>
        <end position="140"/>
    </location>
</feature>
<dbReference type="OrthoDB" id="8080622at2"/>
<keyword evidence="1" id="KW-1133">Transmembrane helix</keyword>
<feature type="transmembrane region" description="Helical" evidence="1">
    <location>
        <begin position="39"/>
        <end position="59"/>
    </location>
</feature>
<dbReference type="Pfam" id="PF09990">
    <property type="entry name" value="DUF2231"/>
    <property type="match status" value="1"/>
</dbReference>
<gene>
    <name evidence="3" type="ordered locus">SULAZ_1555</name>
</gene>
<dbReference type="KEGG" id="saf:SULAZ_1555"/>
<protein>
    <recommendedName>
        <fullName evidence="2">DUF2231 domain-containing protein</fullName>
    </recommendedName>
</protein>
<sequence>MTELHPPIVHFAIALTMMGVIFEILGFISNRESLKHAGFWTFLFGVIAVWGAMLTGHVAEESVENFLTEDAKKILETHEELGNVLPFIFTILGGLRLYLWFKENKKLYYLFLIAGLISIGLVGFQGKLGGTLVYEHLVKLDKIQKPVE</sequence>
<evidence type="ECO:0000259" key="2">
    <source>
        <dbReference type="Pfam" id="PF09990"/>
    </source>
</evidence>
<dbReference type="HOGENOM" id="CLU_107155_5_1_0"/>
<dbReference type="EMBL" id="CP001229">
    <property type="protein sequence ID" value="ACN99167.1"/>
    <property type="molecule type" value="Genomic_DNA"/>
</dbReference>
<dbReference type="STRING" id="204536.SULAZ_1555"/>
<evidence type="ECO:0000313" key="3">
    <source>
        <dbReference type="EMBL" id="ACN99167.1"/>
    </source>
</evidence>
<dbReference type="AlphaFoldDB" id="C1DWN3"/>
<keyword evidence="1" id="KW-0472">Membrane</keyword>
<dbReference type="eggNOG" id="COG4244">
    <property type="taxonomic scope" value="Bacteria"/>
</dbReference>
<feature type="transmembrane region" description="Helical" evidence="1">
    <location>
        <begin position="6"/>
        <end position="27"/>
    </location>
</feature>
<dbReference type="InterPro" id="IPR019251">
    <property type="entry name" value="DUF2231_TM"/>
</dbReference>
<reference evidence="3 4" key="1">
    <citation type="journal article" date="2009" name="J. Bacteriol.">
        <title>Complete and draft genome sequences of six members of the Aquificales.</title>
        <authorList>
            <person name="Reysenbach A.L."/>
            <person name="Hamamura N."/>
            <person name="Podar M."/>
            <person name="Griffiths E."/>
            <person name="Ferreira S."/>
            <person name="Hochstein R."/>
            <person name="Heidelberg J."/>
            <person name="Johnson J."/>
            <person name="Mead D."/>
            <person name="Pohorille A."/>
            <person name="Sarmiento M."/>
            <person name="Schweighofer K."/>
            <person name="Seshadri R."/>
            <person name="Voytek M.A."/>
        </authorList>
    </citation>
    <scope>NUCLEOTIDE SEQUENCE [LARGE SCALE GENOMIC DNA]</scope>
    <source>
        <strain evidence="4">Az-Fu1 / DSM 15241 / OCM 825</strain>
    </source>
</reference>
<evidence type="ECO:0000313" key="4">
    <source>
        <dbReference type="Proteomes" id="UP000001369"/>
    </source>
</evidence>
<feature type="transmembrane region" description="Helical" evidence="1">
    <location>
        <begin position="84"/>
        <end position="101"/>
    </location>
</feature>
<evidence type="ECO:0000256" key="1">
    <source>
        <dbReference type="SAM" id="Phobius"/>
    </source>
</evidence>
<accession>C1DWN3</accession>
<keyword evidence="4" id="KW-1185">Reference proteome</keyword>
<dbReference type="RefSeq" id="WP_012674485.1">
    <property type="nucleotide sequence ID" value="NC_012438.1"/>
</dbReference>
<organism evidence="3 4">
    <name type="scientific">Sulfurihydrogenibium azorense (strain DSM 15241 / OCM 825 / Az-Fu1)</name>
    <dbReference type="NCBI Taxonomy" id="204536"/>
    <lineage>
        <taxon>Bacteria</taxon>
        <taxon>Pseudomonadati</taxon>
        <taxon>Aquificota</taxon>
        <taxon>Aquificia</taxon>
        <taxon>Aquificales</taxon>
        <taxon>Hydrogenothermaceae</taxon>
        <taxon>Sulfurihydrogenibium</taxon>
    </lineage>
</organism>
<dbReference type="Proteomes" id="UP000001369">
    <property type="component" value="Chromosome"/>
</dbReference>
<keyword evidence="1" id="KW-0812">Transmembrane</keyword>
<name>C1DWN3_SULAA</name>
<feature type="transmembrane region" description="Helical" evidence="1">
    <location>
        <begin position="108"/>
        <end position="126"/>
    </location>
</feature>